<dbReference type="GeneID" id="9229293"/>
<evidence type="ECO:0000313" key="1">
    <source>
        <dbReference type="EMBL" id="EEQ30658.1"/>
    </source>
</evidence>
<dbReference type="RefSeq" id="XP_002847971.1">
    <property type="nucleotide sequence ID" value="XM_002847925.1"/>
</dbReference>
<sequence length="221" mass="25570">MQSFAGFLVCFLVWRPYILITILSGWPHLSSGDVLALLGGYNEPVPQSYVIERVQSTYGVQREETKEKCDTTIDQITAGPKGQEVATERCSMVSRDIFIWISRDHWVPGVALLGSQRLLSKSMHCLESVDHMDLPVVKLLAKHFGARDPAERDYIIHPDYEDGETDNEEEDVGWMYLEVYNYVEMYGLLEETDWWYDQYQRPPLLPYDSPTHQNPGYWRNG</sequence>
<proteinExistence type="predicted"/>
<dbReference type="OrthoDB" id="4184555at2759"/>
<dbReference type="AlphaFoldDB" id="C5FLT6"/>
<protein>
    <submittedName>
        <fullName evidence="1">Uncharacterized protein</fullName>
    </submittedName>
</protein>
<organism evidence="1 2">
    <name type="scientific">Arthroderma otae (strain ATCC MYA-4605 / CBS 113480)</name>
    <name type="common">Microsporum canis</name>
    <dbReference type="NCBI Taxonomy" id="554155"/>
    <lineage>
        <taxon>Eukaryota</taxon>
        <taxon>Fungi</taxon>
        <taxon>Dikarya</taxon>
        <taxon>Ascomycota</taxon>
        <taxon>Pezizomycotina</taxon>
        <taxon>Eurotiomycetes</taxon>
        <taxon>Eurotiomycetidae</taxon>
        <taxon>Onygenales</taxon>
        <taxon>Arthrodermataceae</taxon>
        <taxon>Microsporum</taxon>
    </lineage>
</organism>
<accession>C5FLT6</accession>
<dbReference type="VEuPathDB" id="FungiDB:MCYG_03477"/>
<dbReference type="EMBL" id="DS995703">
    <property type="protein sequence ID" value="EEQ30658.1"/>
    <property type="molecule type" value="Genomic_DNA"/>
</dbReference>
<dbReference type="STRING" id="554155.C5FLT6"/>
<evidence type="ECO:0000313" key="2">
    <source>
        <dbReference type="Proteomes" id="UP000002035"/>
    </source>
</evidence>
<reference evidence="2" key="1">
    <citation type="journal article" date="2012" name="MBio">
        <title>Comparative genome analysis of Trichophyton rubrum and related dermatophytes reveals candidate genes involved in infection.</title>
        <authorList>
            <person name="Martinez D.A."/>
            <person name="Oliver B.G."/>
            <person name="Graeser Y."/>
            <person name="Goldberg J.M."/>
            <person name="Li W."/>
            <person name="Martinez-Rossi N.M."/>
            <person name="Monod M."/>
            <person name="Shelest E."/>
            <person name="Barton R.C."/>
            <person name="Birch E."/>
            <person name="Brakhage A.A."/>
            <person name="Chen Z."/>
            <person name="Gurr S.J."/>
            <person name="Heiman D."/>
            <person name="Heitman J."/>
            <person name="Kosti I."/>
            <person name="Rossi A."/>
            <person name="Saif S."/>
            <person name="Samalova M."/>
            <person name="Saunders C.W."/>
            <person name="Shea T."/>
            <person name="Summerbell R.C."/>
            <person name="Xu J."/>
            <person name="Young S."/>
            <person name="Zeng Q."/>
            <person name="Birren B.W."/>
            <person name="Cuomo C.A."/>
            <person name="White T.C."/>
        </authorList>
    </citation>
    <scope>NUCLEOTIDE SEQUENCE [LARGE SCALE GENOMIC DNA]</scope>
    <source>
        <strain evidence="2">ATCC MYA-4605 / CBS 113480</strain>
    </source>
</reference>
<name>C5FLT6_ARTOC</name>
<gene>
    <name evidence="1" type="ORF">MCYG_03477</name>
</gene>
<dbReference type="Proteomes" id="UP000002035">
    <property type="component" value="Unassembled WGS sequence"/>
</dbReference>
<keyword evidence="2" id="KW-1185">Reference proteome</keyword>
<dbReference type="eggNOG" id="ENOG502SSM9">
    <property type="taxonomic scope" value="Eukaryota"/>
</dbReference>
<dbReference type="HOGENOM" id="CLU_1250389_0_0_1"/>